<evidence type="ECO:0000256" key="2">
    <source>
        <dbReference type="ARBA" id="ARBA00012980"/>
    </source>
</evidence>
<evidence type="ECO:0000256" key="10">
    <source>
        <dbReference type="ARBA" id="ARBA00057735"/>
    </source>
</evidence>
<feature type="binding site" evidence="11">
    <location>
        <begin position="10"/>
        <end position="17"/>
    </location>
    <ligand>
        <name>ATP</name>
        <dbReference type="ChEBI" id="CHEBI:30616"/>
    </ligand>
</feature>
<evidence type="ECO:0000256" key="8">
    <source>
        <dbReference type="ARBA" id="ARBA00022840"/>
    </source>
</evidence>
<dbReference type="EC" id="2.7.4.9" evidence="2 11"/>
<dbReference type="InterPro" id="IPR018094">
    <property type="entry name" value="Thymidylate_kinase"/>
</dbReference>
<keyword evidence="6 11" id="KW-0547">Nucleotide-binding</keyword>
<evidence type="ECO:0000313" key="14">
    <source>
        <dbReference type="Proteomes" id="UP000266178"/>
    </source>
</evidence>
<dbReference type="GO" id="GO:0005829">
    <property type="term" value="C:cytosol"/>
    <property type="evidence" value="ECO:0007669"/>
    <property type="project" value="TreeGrafter"/>
</dbReference>
<dbReference type="Proteomes" id="UP000266178">
    <property type="component" value="Unassembled WGS sequence"/>
</dbReference>
<dbReference type="CDD" id="cd01672">
    <property type="entry name" value="TMPK"/>
    <property type="match status" value="1"/>
</dbReference>
<name>A0A399F808_9DEIN</name>
<dbReference type="PANTHER" id="PTHR10344:SF4">
    <property type="entry name" value="UMP-CMP KINASE 2, MITOCHONDRIAL"/>
    <property type="match status" value="1"/>
</dbReference>
<feature type="domain" description="Thymidylate kinase-like" evidence="12">
    <location>
        <begin position="8"/>
        <end position="191"/>
    </location>
</feature>
<comment type="function">
    <text evidence="10 11">Phosphorylation of dTMP to form dTDP in both de novo and salvage pathways of dTTP synthesis.</text>
</comment>
<comment type="catalytic activity">
    <reaction evidence="9 11">
        <text>dTMP + ATP = dTDP + ADP</text>
        <dbReference type="Rhea" id="RHEA:13517"/>
        <dbReference type="ChEBI" id="CHEBI:30616"/>
        <dbReference type="ChEBI" id="CHEBI:58369"/>
        <dbReference type="ChEBI" id="CHEBI:63528"/>
        <dbReference type="ChEBI" id="CHEBI:456216"/>
        <dbReference type="EC" id="2.7.4.9"/>
    </reaction>
</comment>
<dbReference type="Gene3D" id="3.40.50.300">
    <property type="entry name" value="P-loop containing nucleotide triphosphate hydrolases"/>
    <property type="match status" value="1"/>
</dbReference>
<comment type="caution">
    <text evidence="13">The sequence shown here is derived from an EMBL/GenBank/DDBJ whole genome shotgun (WGS) entry which is preliminary data.</text>
</comment>
<dbReference type="InterPro" id="IPR039430">
    <property type="entry name" value="Thymidylate_kin-like_dom"/>
</dbReference>
<keyword evidence="14" id="KW-1185">Reference proteome</keyword>
<evidence type="ECO:0000256" key="9">
    <source>
        <dbReference type="ARBA" id="ARBA00048743"/>
    </source>
</evidence>
<dbReference type="PANTHER" id="PTHR10344">
    <property type="entry name" value="THYMIDYLATE KINASE"/>
    <property type="match status" value="1"/>
</dbReference>
<dbReference type="SUPFAM" id="SSF52540">
    <property type="entry name" value="P-loop containing nucleoside triphosphate hydrolases"/>
    <property type="match status" value="1"/>
</dbReference>
<evidence type="ECO:0000256" key="5">
    <source>
        <dbReference type="ARBA" id="ARBA00022727"/>
    </source>
</evidence>
<comment type="similarity">
    <text evidence="1 11">Belongs to the thymidylate kinase family.</text>
</comment>
<dbReference type="EMBL" id="QWLB01000063">
    <property type="protein sequence ID" value="RIH91032.1"/>
    <property type="molecule type" value="Genomic_DNA"/>
</dbReference>
<dbReference type="FunFam" id="3.40.50.300:FF:000225">
    <property type="entry name" value="Thymidylate kinase"/>
    <property type="match status" value="1"/>
</dbReference>
<evidence type="ECO:0000313" key="13">
    <source>
        <dbReference type="EMBL" id="RIH91032.1"/>
    </source>
</evidence>
<dbReference type="RefSeq" id="WP_119358510.1">
    <property type="nucleotide sequence ID" value="NZ_BJXM01000002.1"/>
</dbReference>
<evidence type="ECO:0000256" key="6">
    <source>
        <dbReference type="ARBA" id="ARBA00022741"/>
    </source>
</evidence>
<dbReference type="Pfam" id="PF02223">
    <property type="entry name" value="Thymidylate_kin"/>
    <property type="match status" value="1"/>
</dbReference>
<dbReference type="AlphaFoldDB" id="A0A399F808"/>
<dbReference type="InterPro" id="IPR027417">
    <property type="entry name" value="P-loop_NTPase"/>
</dbReference>
<sequence length="206" mass="22621">MSGLFLTFEGPEGAGKSTQVGLLKGWLEANGHAVLSTREPGGTELGRGIRQLVLHQAAMSPEAEYLLYSADRAEHARAVIQPGLREGKVVLCDRWLDSSLAYQGYGRGLSLEWLRQVARGAIADLWPACTFLFDLPPEVGLARFEGRDRLEREPLAFHQRVRQGYLELAQAEPERFVVLDATQPLEALQAAVRTKLASLLSQPGMG</sequence>
<dbReference type="GO" id="GO:0005524">
    <property type="term" value="F:ATP binding"/>
    <property type="evidence" value="ECO:0007669"/>
    <property type="project" value="UniProtKB-UniRule"/>
</dbReference>
<keyword evidence="8 11" id="KW-0067">ATP-binding</keyword>
<evidence type="ECO:0000256" key="4">
    <source>
        <dbReference type="ARBA" id="ARBA00022679"/>
    </source>
</evidence>
<dbReference type="GO" id="GO:0004798">
    <property type="term" value="F:dTMP kinase activity"/>
    <property type="evidence" value="ECO:0007669"/>
    <property type="project" value="UniProtKB-UniRule"/>
</dbReference>
<dbReference type="NCBIfam" id="TIGR00041">
    <property type="entry name" value="DTMP_kinase"/>
    <property type="match status" value="1"/>
</dbReference>
<evidence type="ECO:0000259" key="12">
    <source>
        <dbReference type="Pfam" id="PF02223"/>
    </source>
</evidence>
<keyword evidence="5 11" id="KW-0545">Nucleotide biosynthesis</keyword>
<dbReference type="GO" id="GO:0006235">
    <property type="term" value="P:dTTP biosynthetic process"/>
    <property type="evidence" value="ECO:0007669"/>
    <property type="project" value="UniProtKB-UniRule"/>
</dbReference>
<evidence type="ECO:0000256" key="7">
    <source>
        <dbReference type="ARBA" id="ARBA00022777"/>
    </source>
</evidence>
<dbReference type="HAMAP" id="MF_00165">
    <property type="entry name" value="Thymidylate_kinase"/>
    <property type="match status" value="1"/>
</dbReference>
<organism evidence="13 14">
    <name type="scientific">Meiothermus granaticius NBRC 107808</name>
    <dbReference type="NCBI Taxonomy" id="1227551"/>
    <lineage>
        <taxon>Bacteria</taxon>
        <taxon>Thermotogati</taxon>
        <taxon>Deinococcota</taxon>
        <taxon>Deinococci</taxon>
        <taxon>Thermales</taxon>
        <taxon>Thermaceae</taxon>
        <taxon>Meiothermus</taxon>
    </lineage>
</organism>
<reference evidence="13 14" key="1">
    <citation type="submission" date="2018-08" db="EMBL/GenBank/DDBJ databases">
        <title>Meiothermus granaticius genome AF-68 sequencing project.</title>
        <authorList>
            <person name="Da Costa M.S."/>
            <person name="Albuquerque L."/>
            <person name="Raposo P."/>
            <person name="Froufe H.J.C."/>
            <person name="Barroso C.S."/>
            <person name="Egas C."/>
        </authorList>
    </citation>
    <scope>NUCLEOTIDE SEQUENCE [LARGE SCALE GENOMIC DNA]</scope>
    <source>
        <strain evidence="13 14">AF-68</strain>
    </source>
</reference>
<keyword evidence="7 11" id="KW-0418">Kinase</keyword>
<evidence type="ECO:0000256" key="11">
    <source>
        <dbReference type="HAMAP-Rule" id="MF_00165"/>
    </source>
</evidence>
<evidence type="ECO:0000256" key="3">
    <source>
        <dbReference type="ARBA" id="ARBA00017144"/>
    </source>
</evidence>
<dbReference type="GO" id="GO:0006227">
    <property type="term" value="P:dUDP biosynthetic process"/>
    <property type="evidence" value="ECO:0007669"/>
    <property type="project" value="TreeGrafter"/>
</dbReference>
<keyword evidence="4 11" id="KW-0808">Transferase</keyword>
<dbReference type="GO" id="GO:0006233">
    <property type="term" value="P:dTDP biosynthetic process"/>
    <property type="evidence" value="ECO:0007669"/>
    <property type="project" value="InterPro"/>
</dbReference>
<proteinExistence type="inferred from homology"/>
<dbReference type="OrthoDB" id="9774907at2"/>
<accession>A0A399F808</accession>
<gene>
    <name evidence="11 13" type="primary">tmk</name>
    <name evidence="13" type="ORF">Mgrana_03079</name>
</gene>
<evidence type="ECO:0000256" key="1">
    <source>
        <dbReference type="ARBA" id="ARBA00009776"/>
    </source>
</evidence>
<protein>
    <recommendedName>
        <fullName evidence="3 11">Thymidylate kinase</fullName>
        <ecNumber evidence="2 11">2.7.4.9</ecNumber>
    </recommendedName>
    <alternativeName>
        <fullName evidence="11">dTMP kinase</fullName>
    </alternativeName>
</protein>